<feature type="region of interest" description="Disordered" evidence="1">
    <location>
        <begin position="23"/>
        <end position="59"/>
    </location>
</feature>
<evidence type="ECO:0000256" key="1">
    <source>
        <dbReference type="SAM" id="MobiDB-lite"/>
    </source>
</evidence>
<evidence type="ECO:0000313" key="3">
    <source>
        <dbReference type="Proteomes" id="UP000589896"/>
    </source>
</evidence>
<dbReference type="Proteomes" id="UP000589896">
    <property type="component" value="Unassembled WGS sequence"/>
</dbReference>
<protein>
    <submittedName>
        <fullName evidence="2">Uncharacterized protein</fullName>
    </submittedName>
</protein>
<sequence length="105" mass="10738">MSPISSDLSFSAARLERLDGQVGLDDLRRQGPDGQGPLGDAALEGAPRGPQADPGEDVLNATAWDGIPAGMRQLAGDSAFEHRLSALDLSSAADQGADAILDALV</sequence>
<accession>A0A7Z0QQR1</accession>
<keyword evidence="3" id="KW-1185">Reference proteome</keyword>
<reference evidence="2 3" key="1">
    <citation type="submission" date="2020-07" db="EMBL/GenBank/DDBJ databases">
        <title>isolation of Luteimonas sp. SJ-16.</title>
        <authorList>
            <person name="Huang X.-X."/>
            <person name="Xu L."/>
            <person name="Sun J.-Q."/>
        </authorList>
    </citation>
    <scope>NUCLEOTIDE SEQUENCE [LARGE SCALE GENOMIC DNA]</scope>
    <source>
        <strain evidence="2 3">SJ-16</strain>
    </source>
</reference>
<name>A0A7Z0QQR1_9GAMM</name>
<comment type="caution">
    <text evidence="2">The sequence shown here is derived from an EMBL/GenBank/DDBJ whole genome shotgun (WGS) entry which is preliminary data.</text>
</comment>
<proteinExistence type="predicted"/>
<organism evidence="2 3">
    <name type="scientific">Luteimonas deserti</name>
    <dbReference type="NCBI Taxonomy" id="2752306"/>
    <lineage>
        <taxon>Bacteria</taxon>
        <taxon>Pseudomonadati</taxon>
        <taxon>Pseudomonadota</taxon>
        <taxon>Gammaproteobacteria</taxon>
        <taxon>Lysobacterales</taxon>
        <taxon>Lysobacteraceae</taxon>
        <taxon>Luteimonas</taxon>
    </lineage>
</organism>
<evidence type="ECO:0000313" key="2">
    <source>
        <dbReference type="EMBL" id="NYZ62087.1"/>
    </source>
</evidence>
<dbReference type="EMBL" id="JACCJZ010000010">
    <property type="protein sequence ID" value="NYZ62087.1"/>
    <property type="molecule type" value="Genomic_DNA"/>
</dbReference>
<dbReference type="AlphaFoldDB" id="A0A7Z0QQR1"/>
<dbReference type="RefSeq" id="WP_180544302.1">
    <property type="nucleotide sequence ID" value="NZ_JACCJZ010000010.1"/>
</dbReference>
<gene>
    <name evidence="2" type="ORF">H0E82_04810</name>
</gene>